<dbReference type="PANTHER" id="PTHR20883:SF46">
    <property type="entry name" value="PHYTANOYL-COA HYDROXYLASE"/>
    <property type="match status" value="1"/>
</dbReference>
<evidence type="ECO:0000313" key="2">
    <source>
        <dbReference type="Proteomes" id="UP000198981"/>
    </source>
</evidence>
<keyword evidence="1" id="KW-0560">Oxidoreductase</keyword>
<dbReference type="Gene3D" id="2.60.120.620">
    <property type="entry name" value="q2cbj1_9rhob like domain"/>
    <property type="match status" value="1"/>
</dbReference>
<dbReference type="RefSeq" id="WP_092799916.1">
    <property type="nucleotide sequence ID" value="NZ_FMUH01000001.1"/>
</dbReference>
<dbReference type="PANTHER" id="PTHR20883">
    <property type="entry name" value="PHYTANOYL-COA DIOXYGENASE DOMAIN CONTAINING 1"/>
    <property type="match status" value="1"/>
</dbReference>
<proteinExistence type="predicted"/>
<dbReference type="OrthoDB" id="9796766at2"/>
<keyword evidence="1" id="KW-0223">Dioxygenase</keyword>
<dbReference type="GO" id="GO:0016706">
    <property type="term" value="F:2-oxoglutarate-dependent dioxygenase activity"/>
    <property type="evidence" value="ECO:0007669"/>
    <property type="project" value="UniProtKB-ARBA"/>
</dbReference>
<dbReference type="InterPro" id="IPR008775">
    <property type="entry name" value="Phytyl_CoA_dOase-like"/>
</dbReference>
<dbReference type="SUPFAM" id="SSF51197">
    <property type="entry name" value="Clavaminate synthase-like"/>
    <property type="match status" value="1"/>
</dbReference>
<dbReference type="AlphaFoldDB" id="A0A1G4XFR7"/>
<dbReference type="STRING" id="1960309.SAMN03159343_0875"/>
<protein>
    <submittedName>
        <fullName evidence="1">Phytanoyl-CoA dioxygenase (PhyH)</fullName>
    </submittedName>
</protein>
<gene>
    <name evidence="1" type="ORF">SAMN03159343_0875</name>
</gene>
<dbReference type="GO" id="GO:0005506">
    <property type="term" value="F:iron ion binding"/>
    <property type="evidence" value="ECO:0007669"/>
    <property type="project" value="UniProtKB-ARBA"/>
</dbReference>
<dbReference type="EMBL" id="FMUH01000001">
    <property type="protein sequence ID" value="SCX40080.1"/>
    <property type="molecule type" value="Genomic_DNA"/>
</dbReference>
<accession>A0A1G4XFR7</accession>
<keyword evidence="2" id="KW-1185">Reference proteome</keyword>
<name>A0A1G4XFR7_9ACTN</name>
<sequence>MTAAQQRTRRYDHLAARVRAEGYAHLPDLGVSADDLAEAGRLLDGLFDRFDELPADKAHDLGAGGDPQRPTVPEVLDCATLEPRLRATAVWAAAHEVARTVLGPGTYSTYDHAIYKPPGIGGTTSWHQDAGFDQVLDHGLAIWVPFQDTAVVDGCMKYVPRSHLGGRMAHLERTGPGGKKVFHLEVDADTAVDVPCAAGGVTMHDFYTVHGAGNNAGTRTRRAWVIDFATAPLHRRVLRGAKRTVLGLRGQRR</sequence>
<organism evidence="1 2">
    <name type="scientific">Klenkia marina</name>
    <dbReference type="NCBI Taxonomy" id="1960309"/>
    <lineage>
        <taxon>Bacteria</taxon>
        <taxon>Bacillati</taxon>
        <taxon>Actinomycetota</taxon>
        <taxon>Actinomycetes</taxon>
        <taxon>Geodermatophilales</taxon>
        <taxon>Geodermatophilaceae</taxon>
        <taxon>Klenkia</taxon>
    </lineage>
</organism>
<reference evidence="2" key="1">
    <citation type="submission" date="2016-10" db="EMBL/GenBank/DDBJ databases">
        <authorList>
            <person name="Varghese N."/>
            <person name="Submissions S."/>
        </authorList>
    </citation>
    <scope>NUCLEOTIDE SEQUENCE [LARGE SCALE GENOMIC DNA]</scope>
    <source>
        <strain evidence="2">DSM 45722</strain>
    </source>
</reference>
<dbReference type="Pfam" id="PF05721">
    <property type="entry name" value="PhyH"/>
    <property type="match status" value="1"/>
</dbReference>
<dbReference type="Proteomes" id="UP000198981">
    <property type="component" value="Unassembled WGS sequence"/>
</dbReference>
<evidence type="ECO:0000313" key="1">
    <source>
        <dbReference type="EMBL" id="SCX40080.1"/>
    </source>
</evidence>